<sequence>MEENGTVMEIPSKEEDHSSNNSFLEGIGSSNPIQDLQSNPSEVDERPVDHPHKYTDIVEQAIPILEVGIDLTQCFNTDKVFDSREEVIHWCQEVGKKNKTVLVISKSVNKPAGKGSIIELGCERGGVYKTHKKKDYKPKTGLKRKRESSSKKCGCPFKLRSRCIAENKWNLRVRCGSHNHEVANSLTGHAYVARLKEDEEQLVVQLTASGARPREVLTALKERNKDNHSTIRTIYNARARLRLHETEGRPIMQQVIKLSTQYHYVEWHRRDEEMDEVKDIFWAHPESTLLAQCFPSVLMVDFTYKTNRFKVPLLHVVGVTSTGRSFTVAYAFIDADTEEHFSWALTQLKSLFSPNNLPSVFITDREPALMNAIDVVFPGASRLLCTSHMTRDVVASCKKAFEENDEMWNDFFRDWESLWKAKTKDEYMNAFADFLMAWVARYPACIAYLRDTWLVHKEQFVLAWTQKIKHFGNTTIDRVESEHGQLKKHLGSSLGNFIVCWEAMHNMINNQIVQIKASFEKSLTMVKHEHHAPAFDELRNHVSHHALELIQLELNRLEDVDIDVTSCMCMLRSTHGLPCAHELIQYANEGRPIRLSAIDPQWKQLSVVPLVEKRIDFDFLPEVQLLRQRWIEAPEPERCSLVQKIKEIAMPKTGVGNILKSM</sequence>
<comment type="caution">
    <text evidence="3">The sequence shown here is derived from an EMBL/GenBank/DDBJ whole genome shotgun (WGS) entry which is preliminary data.</text>
</comment>
<protein>
    <recommendedName>
        <fullName evidence="2">MULE transposase domain-containing protein</fullName>
    </recommendedName>
</protein>
<name>A0A200QUY7_MACCD</name>
<evidence type="ECO:0000313" key="3">
    <source>
        <dbReference type="EMBL" id="OVA14298.1"/>
    </source>
</evidence>
<evidence type="ECO:0000256" key="1">
    <source>
        <dbReference type="SAM" id="MobiDB-lite"/>
    </source>
</evidence>
<feature type="domain" description="MULE transposase" evidence="2">
    <location>
        <begin position="297"/>
        <end position="390"/>
    </location>
</feature>
<accession>A0A200QUY7</accession>
<reference evidence="3 4" key="1">
    <citation type="journal article" date="2017" name="Mol. Plant">
        <title>The Genome of Medicinal Plant Macleaya cordata Provides New Insights into Benzylisoquinoline Alkaloids Metabolism.</title>
        <authorList>
            <person name="Liu X."/>
            <person name="Liu Y."/>
            <person name="Huang P."/>
            <person name="Ma Y."/>
            <person name="Qing Z."/>
            <person name="Tang Q."/>
            <person name="Cao H."/>
            <person name="Cheng P."/>
            <person name="Zheng Y."/>
            <person name="Yuan Z."/>
            <person name="Zhou Y."/>
            <person name="Liu J."/>
            <person name="Tang Z."/>
            <person name="Zhuo Y."/>
            <person name="Zhang Y."/>
            <person name="Yu L."/>
            <person name="Huang J."/>
            <person name="Yang P."/>
            <person name="Peng Q."/>
            <person name="Zhang J."/>
            <person name="Jiang W."/>
            <person name="Zhang Z."/>
            <person name="Lin K."/>
            <person name="Ro D.K."/>
            <person name="Chen X."/>
            <person name="Xiong X."/>
            <person name="Shang Y."/>
            <person name="Huang S."/>
            <person name="Zeng J."/>
        </authorList>
    </citation>
    <scope>NUCLEOTIDE SEQUENCE [LARGE SCALE GENOMIC DNA]</scope>
    <source>
        <strain evidence="4">cv. BLH2017</strain>
        <tissue evidence="3">Root</tissue>
    </source>
</reference>
<gene>
    <name evidence="3" type="ORF">BVC80_9021g23</name>
</gene>
<keyword evidence="4" id="KW-1185">Reference proteome</keyword>
<dbReference type="PANTHER" id="PTHR31569:SF4">
    <property type="entry name" value="SWIM-TYPE DOMAIN-CONTAINING PROTEIN"/>
    <property type="match status" value="1"/>
</dbReference>
<dbReference type="OrthoDB" id="2422440at2759"/>
<dbReference type="OMA" id="KWMTIPD"/>
<proteinExistence type="predicted"/>
<dbReference type="InterPro" id="IPR018289">
    <property type="entry name" value="MULE_transposase_dom"/>
</dbReference>
<dbReference type="EMBL" id="MVGT01001057">
    <property type="protein sequence ID" value="OVA14298.1"/>
    <property type="molecule type" value="Genomic_DNA"/>
</dbReference>
<evidence type="ECO:0000259" key="2">
    <source>
        <dbReference type="Pfam" id="PF10551"/>
    </source>
</evidence>
<dbReference type="AlphaFoldDB" id="A0A200QUY7"/>
<evidence type="ECO:0000313" key="4">
    <source>
        <dbReference type="Proteomes" id="UP000195402"/>
    </source>
</evidence>
<organism evidence="3 4">
    <name type="scientific">Macleaya cordata</name>
    <name type="common">Five-seeded plume-poppy</name>
    <name type="synonym">Bocconia cordata</name>
    <dbReference type="NCBI Taxonomy" id="56857"/>
    <lineage>
        <taxon>Eukaryota</taxon>
        <taxon>Viridiplantae</taxon>
        <taxon>Streptophyta</taxon>
        <taxon>Embryophyta</taxon>
        <taxon>Tracheophyta</taxon>
        <taxon>Spermatophyta</taxon>
        <taxon>Magnoliopsida</taxon>
        <taxon>Ranunculales</taxon>
        <taxon>Papaveraceae</taxon>
        <taxon>Papaveroideae</taxon>
        <taxon>Macleaya</taxon>
    </lineage>
</organism>
<dbReference type="Pfam" id="PF10551">
    <property type="entry name" value="MULE"/>
    <property type="match status" value="1"/>
</dbReference>
<dbReference type="InParanoid" id="A0A200QUY7"/>
<dbReference type="Proteomes" id="UP000195402">
    <property type="component" value="Unassembled WGS sequence"/>
</dbReference>
<dbReference type="InterPro" id="IPR052579">
    <property type="entry name" value="Zinc_finger_SWIM"/>
</dbReference>
<feature type="region of interest" description="Disordered" evidence="1">
    <location>
        <begin position="1"/>
        <end position="47"/>
    </location>
</feature>
<dbReference type="STRING" id="56857.A0A200QUY7"/>
<dbReference type="PANTHER" id="PTHR31569">
    <property type="entry name" value="SWIM-TYPE DOMAIN-CONTAINING PROTEIN"/>
    <property type="match status" value="1"/>
</dbReference>
<feature type="compositionally biased region" description="Polar residues" evidence="1">
    <location>
        <begin position="19"/>
        <end position="41"/>
    </location>
</feature>